<dbReference type="EMBL" id="MCFC01000004">
    <property type="protein sequence ID" value="ORY33963.1"/>
    <property type="molecule type" value="Genomic_DNA"/>
</dbReference>
<evidence type="ECO:0000256" key="1">
    <source>
        <dbReference type="SAM" id="SignalP"/>
    </source>
</evidence>
<gene>
    <name evidence="2" type="ORF">BCR39DRAFT_231320</name>
</gene>
<feature type="chain" id="PRO_5010987439" description="Secreted protein" evidence="1">
    <location>
        <begin position="22"/>
        <end position="115"/>
    </location>
</feature>
<protein>
    <recommendedName>
        <fullName evidence="4">Secreted protein</fullName>
    </recommendedName>
</protein>
<dbReference type="Proteomes" id="UP000193986">
    <property type="component" value="Unassembled WGS sequence"/>
</dbReference>
<sequence length="115" mass="13457">MGIWACEKRAVVLLVVHTCHSTSYMYLNEVDGNTGSGYPIRQIPLYRFLYLPFCSRNYYFRRYPFELQRNLSSCSLVSHFVGTLRLGVRVKSEQSVCVFTLPWKTEKSGVIYREK</sequence>
<evidence type="ECO:0000313" key="3">
    <source>
        <dbReference type="Proteomes" id="UP000193986"/>
    </source>
</evidence>
<name>A0A1Y2BGN8_9TREE</name>
<evidence type="ECO:0000313" key="2">
    <source>
        <dbReference type="EMBL" id="ORY33963.1"/>
    </source>
</evidence>
<proteinExistence type="predicted"/>
<dbReference type="AlphaFoldDB" id="A0A1Y2BGN8"/>
<keyword evidence="1" id="KW-0732">Signal</keyword>
<dbReference type="InParanoid" id="A0A1Y2BGN8"/>
<reference evidence="2 3" key="1">
    <citation type="submission" date="2016-07" db="EMBL/GenBank/DDBJ databases">
        <title>Pervasive Adenine N6-methylation of Active Genes in Fungi.</title>
        <authorList>
            <consortium name="DOE Joint Genome Institute"/>
            <person name="Mondo S.J."/>
            <person name="Dannebaum R.O."/>
            <person name="Kuo R.C."/>
            <person name="Labutti K."/>
            <person name="Haridas S."/>
            <person name="Kuo A."/>
            <person name="Salamov A."/>
            <person name="Ahrendt S.R."/>
            <person name="Lipzen A."/>
            <person name="Sullivan W."/>
            <person name="Andreopoulos W.B."/>
            <person name="Clum A."/>
            <person name="Lindquist E."/>
            <person name="Daum C."/>
            <person name="Ramamoorthy G.K."/>
            <person name="Gryganskyi A."/>
            <person name="Culley D."/>
            <person name="Magnuson J.K."/>
            <person name="James T.Y."/>
            <person name="O'Malley M.A."/>
            <person name="Stajich J.E."/>
            <person name="Spatafora J.W."/>
            <person name="Visel A."/>
            <person name="Grigoriev I.V."/>
        </authorList>
    </citation>
    <scope>NUCLEOTIDE SEQUENCE [LARGE SCALE GENOMIC DNA]</scope>
    <source>
        <strain evidence="2 3">68-887.2</strain>
    </source>
</reference>
<organism evidence="2 3">
    <name type="scientific">Naematelia encephala</name>
    <dbReference type="NCBI Taxonomy" id="71784"/>
    <lineage>
        <taxon>Eukaryota</taxon>
        <taxon>Fungi</taxon>
        <taxon>Dikarya</taxon>
        <taxon>Basidiomycota</taxon>
        <taxon>Agaricomycotina</taxon>
        <taxon>Tremellomycetes</taxon>
        <taxon>Tremellales</taxon>
        <taxon>Naemateliaceae</taxon>
        <taxon>Naematelia</taxon>
    </lineage>
</organism>
<evidence type="ECO:0008006" key="4">
    <source>
        <dbReference type="Google" id="ProtNLM"/>
    </source>
</evidence>
<keyword evidence="3" id="KW-1185">Reference proteome</keyword>
<comment type="caution">
    <text evidence="2">The sequence shown here is derived from an EMBL/GenBank/DDBJ whole genome shotgun (WGS) entry which is preliminary data.</text>
</comment>
<feature type="signal peptide" evidence="1">
    <location>
        <begin position="1"/>
        <end position="21"/>
    </location>
</feature>
<accession>A0A1Y2BGN8</accession>